<dbReference type="EMBL" id="CM000882">
    <property type="protein sequence ID" value="KQJ96304.1"/>
    <property type="molecule type" value="Genomic_DNA"/>
</dbReference>
<evidence type="ECO:0000313" key="3">
    <source>
        <dbReference type="EnsemblPlants" id="KQJ96304"/>
    </source>
</evidence>
<feature type="compositionally biased region" description="Pro residues" evidence="1">
    <location>
        <begin position="22"/>
        <end position="32"/>
    </location>
</feature>
<keyword evidence="4" id="KW-1185">Reference proteome</keyword>
<sequence>MLSTAYAAALPLHRAASFAPGTTPPPSPPPTTSPSLSIDDGSWSSTANKQIGDAFFEIRGGSIPPIAAADGEGRGVPGAGFGARESSASAIARCGITSALLKFGDPERDLGRG</sequence>
<evidence type="ECO:0000256" key="1">
    <source>
        <dbReference type="SAM" id="MobiDB-lite"/>
    </source>
</evidence>
<feature type="region of interest" description="Disordered" evidence="1">
    <location>
        <begin position="16"/>
        <end position="47"/>
    </location>
</feature>
<dbReference type="Proteomes" id="UP000008810">
    <property type="component" value="Chromosome 3"/>
</dbReference>
<dbReference type="AlphaFoldDB" id="A0A0Q3JDA1"/>
<dbReference type="InParanoid" id="A0A0Q3JDA1"/>
<evidence type="ECO:0000313" key="4">
    <source>
        <dbReference type="Proteomes" id="UP000008810"/>
    </source>
</evidence>
<protein>
    <submittedName>
        <fullName evidence="2 3">Uncharacterized protein</fullName>
    </submittedName>
</protein>
<proteinExistence type="predicted"/>
<gene>
    <name evidence="2" type="ORF">BRADI_3g22357v3</name>
</gene>
<accession>A0A0Q3JDA1</accession>
<dbReference type="Gramene" id="KQJ96304">
    <property type="protein sequence ID" value="KQJ96304"/>
    <property type="gene ID" value="BRADI_3g22357v3"/>
</dbReference>
<name>A0A0Q3JDA1_BRADI</name>
<reference evidence="2" key="2">
    <citation type="submission" date="2017-06" db="EMBL/GenBank/DDBJ databases">
        <title>WGS assembly of Brachypodium distachyon.</title>
        <authorList>
            <consortium name="The International Brachypodium Initiative"/>
            <person name="Lucas S."/>
            <person name="Harmon-Smith M."/>
            <person name="Lail K."/>
            <person name="Tice H."/>
            <person name="Grimwood J."/>
            <person name="Bruce D."/>
            <person name="Barry K."/>
            <person name="Shu S."/>
            <person name="Lindquist E."/>
            <person name="Wang M."/>
            <person name="Pitluck S."/>
            <person name="Vogel J.P."/>
            <person name="Garvin D.F."/>
            <person name="Mockler T.C."/>
            <person name="Schmutz J."/>
            <person name="Rokhsar D."/>
            <person name="Bevan M.W."/>
        </authorList>
    </citation>
    <scope>NUCLEOTIDE SEQUENCE</scope>
    <source>
        <strain evidence="2">Bd21</strain>
    </source>
</reference>
<organism evidence="2">
    <name type="scientific">Brachypodium distachyon</name>
    <name type="common">Purple false brome</name>
    <name type="synonym">Trachynia distachya</name>
    <dbReference type="NCBI Taxonomy" id="15368"/>
    <lineage>
        <taxon>Eukaryota</taxon>
        <taxon>Viridiplantae</taxon>
        <taxon>Streptophyta</taxon>
        <taxon>Embryophyta</taxon>
        <taxon>Tracheophyta</taxon>
        <taxon>Spermatophyta</taxon>
        <taxon>Magnoliopsida</taxon>
        <taxon>Liliopsida</taxon>
        <taxon>Poales</taxon>
        <taxon>Poaceae</taxon>
        <taxon>BOP clade</taxon>
        <taxon>Pooideae</taxon>
        <taxon>Stipodae</taxon>
        <taxon>Brachypodieae</taxon>
        <taxon>Brachypodium</taxon>
    </lineage>
</organism>
<evidence type="ECO:0000313" key="2">
    <source>
        <dbReference type="EMBL" id="KQJ96304.1"/>
    </source>
</evidence>
<dbReference type="EnsemblPlants" id="KQJ96304">
    <property type="protein sequence ID" value="KQJ96304"/>
    <property type="gene ID" value="BRADI_3g22357v3"/>
</dbReference>
<reference evidence="3" key="3">
    <citation type="submission" date="2018-08" db="UniProtKB">
        <authorList>
            <consortium name="EnsemblPlants"/>
        </authorList>
    </citation>
    <scope>IDENTIFICATION</scope>
    <source>
        <strain evidence="3">cv. Bd21</strain>
    </source>
</reference>
<reference evidence="2 3" key="1">
    <citation type="journal article" date="2010" name="Nature">
        <title>Genome sequencing and analysis of the model grass Brachypodium distachyon.</title>
        <authorList>
            <consortium name="International Brachypodium Initiative"/>
        </authorList>
    </citation>
    <scope>NUCLEOTIDE SEQUENCE [LARGE SCALE GENOMIC DNA]</scope>
    <source>
        <strain evidence="2 3">Bd21</strain>
    </source>
</reference>